<keyword evidence="2" id="KW-0732">Signal</keyword>
<name>A0AAE9I1G6_9BURK</name>
<dbReference type="Proteomes" id="UP001056132">
    <property type="component" value="Chromosome 1"/>
</dbReference>
<dbReference type="EMBL" id="CP097330">
    <property type="protein sequence ID" value="URF05809.1"/>
    <property type="molecule type" value="Genomic_DNA"/>
</dbReference>
<dbReference type="KEGG" id="ccam:M5D45_08485"/>
<dbReference type="RefSeq" id="WP_144195097.1">
    <property type="nucleotide sequence ID" value="NZ_CAJPVH010000011.1"/>
</dbReference>
<dbReference type="AlphaFoldDB" id="A0AAE9I1G6"/>
<evidence type="ECO:0000256" key="2">
    <source>
        <dbReference type="SAM" id="SignalP"/>
    </source>
</evidence>
<feature type="region of interest" description="Disordered" evidence="1">
    <location>
        <begin position="68"/>
        <end position="110"/>
    </location>
</feature>
<feature type="region of interest" description="Disordered" evidence="1">
    <location>
        <begin position="148"/>
        <end position="167"/>
    </location>
</feature>
<accession>A0AAE9I1G6</accession>
<dbReference type="Proteomes" id="UP000318943">
    <property type="component" value="Unassembled WGS sequence"/>
</dbReference>
<keyword evidence="6" id="KW-1185">Reference proteome</keyword>
<evidence type="ECO:0000256" key="1">
    <source>
        <dbReference type="SAM" id="MobiDB-lite"/>
    </source>
</evidence>
<evidence type="ECO:0000259" key="3">
    <source>
        <dbReference type="Pfam" id="PF13511"/>
    </source>
</evidence>
<evidence type="ECO:0000313" key="5">
    <source>
        <dbReference type="EMBL" id="URF05809.1"/>
    </source>
</evidence>
<dbReference type="InterPro" id="IPR025392">
    <property type="entry name" value="DUF4124"/>
</dbReference>
<protein>
    <submittedName>
        <fullName evidence="5">DUF4124 domain-containing protein</fullName>
    </submittedName>
</protein>
<dbReference type="EMBL" id="VCIZ01000001">
    <property type="protein sequence ID" value="TSP14153.1"/>
    <property type="molecule type" value="Genomic_DNA"/>
</dbReference>
<dbReference type="Pfam" id="PF13511">
    <property type="entry name" value="DUF4124"/>
    <property type="match status" value="1"/>
</dbReference>
<evidence type="ECO:0000313" key="7">
    <source>
        <dbReference type="Proteomes" id="UP001056132"/>
    </source>
</evidence>
<evidence type="ECO:0000313" key="6">
    <source>
        <dbReference type="Proteomes" id="UP000318943"/>
    </source>
</evidence>
<gene>
    <name evidence="4" type="ORF">FGG12_00340</name>
    <name evidence="5" type="ORF">M5D45_08485</name>
</gene>
<reference evidence="5" key="2">
    <citation type="journal article" date="2022" name="Microbiol. Resour. Announc.">
        <title>Genome Sequence of Cupriavidus campinensis Strain G5, a Member of a Bacterial Consortium Capable of Polyethylene Degradation.</title>
        <authorList>
            <person name="Schneider B."/>
            <person name="Pfeiffer F."/>
            <person name="Dyall-Smith M."/>
            <person name="Kunte H.J."/>
        </authorList>
    </citation>
    <scope>NUCLEOTIDE SEQUENCE</scope>
    <source>
        <strain evidence="5">G5</strain>
    </source>
</reference>
<feature type="compositionally biased region" description="Low complexity" evidence="1">
    <location>
        <begin position="77"/>
        <end position="89"/>
    </location>
</feature>
<evidence type="ECO:0000313" key="4">
    <source>
        <dbReference type="EMBL" id="TSP14153.1"/>
    </source>
</evidence>
<reference evidence="4 6" key="1">
    <citation type="submission" date="2019-05" db="EMBL/GenBank/DDBJ databases">
        <title>Whole genome sequence analysis of Cupriavidus campinensis S14E4C strain.</title>
        <authorList>
            <person name="Abbaszade G."/>
            <person name="Szabo A."/>
            <person name="Toumi M."/>
            <person name="Toth E."/>
        </authorList>
    </citation>
    <scope>NUCLEOTIDE SEQUENCE [LARGE SCALE GENOMIC DNA]</scope>
    <source>
        <strain evidence="4 6">S14E4C</strain>
    </source>
</reference>
<feature type="chain" id="PRO_5042237811" evidence="2">
    <location>
        <begin position="24"/>
        <end position="186"/>
    </location>
</feature>
<proteinExistence type="predicted"/>
<organism evidence="5 7">
    <name type="scientific">Cupriavidus campinensis</name>
    <dbReference type="NCBI Taxonomy" id="151783"/>
    <lineage>
        <taxon>Bacteria</taxon>
        <taxon>Pseudomonadati</taxon>
        <taxon>Pseudomonadota</taxon>
        <taxon>Betaproteobacteria</taxon>
        <taxon>Burkholderiales</taxon>
        <taxon>Burkholderiaceae</taxon>
        <taxon>Cupriavidus</taxon>
    </lineage>
</organism>
<feature type="domain" description="DUF4124" evidence="3">
    <location>
        <begin position="12"/>
        <end position="60"/>
    </location>
</feature>
<feature type="signal peptide" evidence="2">
    <location>
        <begin position="1"/>
        <end position="23"/>
    </location>
</feature>
<reference evidence="5" key="3">
    <citation type="submission" date="2022-05" db="EMBL/GenBank/DDBJ databases">
        <authorList>
            <person name="Kunte H.-J."/>
        </authorList>
    </citation>
    <scope>NUCLEOTIDE SEQUENCE</scope>
    <source>
        <strain evidence="5">G5</strain>
    </source>
</reference>
<sequence>MNRSTALYLLVAASLAVPATAFSQWQWKDGTGRMVYSDVPPPPSVPDRAIVMAPGRAAGAYRPVEAETAAKADGQADAKAPAGDAPRARQVSARAKDKPAAGTDPDQAFRERREERLKADLEAATKEREQLARQTRCEEMSNYATGLREGMRISKAGPDGAAHRLNGDERAAELDKVSQSMAQHCS</sequence>